<name>A0A9X3CNX9_9VIBR</name>
<keyword evidence="3" id="KW-1185">Reference proteome</keyword>
<proteinExistence type="predicted"/>
<dbReference type="EMBL" id="JAKRRY010000015">
    <property type="protein sequence ID" value="MCW8346833.1"/>
    <property type="molecule type" value="Genomic_DNA"/>
</dbReference>
<dbReference type="RefSeq" id="WP_265675371.1">
    <property type="nucleotide sequence ID" value="NZ_JAKRRY010000015.1"/>
</dbReference>
<dbReference type="Pfam" id="PF04400">
    <property type="entry name" value="NqrM"/>
    <property type="match status" value="1"/>
</dbReference>
<gene>
    <name evidence="2" type="primary">nqrM</name>
    <name evidence="2" type="ORF">MD535_12580</name>
</gene>
<dbReference type="InterPro" id="IPR007495">
    <property type="entry name" value="NqrM"/>
</dbReference>
<dbReference type="PANTHER" id="PTHR40691">
    <property type="entry name" value="(NA+)-NQR MATURATION NQRM"/>
    <property type="match status" value="1"/>
</dbReference>
<protein>
    <submittedName>
        <fullName evidence="2">(Na+)-NQR maturation NqrM</fullName>
    </submittedName>
</protein>
<sequence>MTYLISYVVFLIITALMAVGVMLKRQTIQGSCGGLANLEIERACHCVETCDEHRRVLYHIQEPHASSSATSIIDRD</sequence>
<keyword evidence="1" id="KW-0472">Membrane</keyword>
<reference evidence="2" key="1">
    <citation type="submission" date="2022-02" db="EMBL/GenBank/DDBJ databases">
        <title>Vibrio sp. nov, a new bacterium isolated from seawater.</title>
        <authorList>
            <person name="Yuan Y."/>
        </authorList>
    </citation>
    <scope>NUCLEOTIDE SEQUENCE</scope>
    <source>
        <strain evidence="2">ZSDZ65</strain>
    </source>
</reference>
<dbReference type="AlphaFoldDB" id="A0A9X3CNX9"/>
<accession>A0A9X3CNX9</accession>
<dbReference type="Proteomes" id="UP001155587">
    <property type="component" value="Unassembled WGS sequence"/>
</dbReference>
<organism evidence="2 3">
    <name type="scientific">Vibrio qingdaonensis</name>
    <dbReference type="NCBI Taxonomy" id="2829491"/>
    <lineage>
        <taxon>Bacteria</taxon>
        <taxon>Pseudomonadati</taxon>
        <taxon>Pseudomonadota</taxon>
        <taxon>Gammaproteobacteria</taxon>
        <taxon>Vibrionales</taxon>
        <taxon>Vibrionaceae</taxon>
        <taxon>Vibrio</taxon>
    </lineage>
</organism>
<feature type="transmembrane region" description="Helical" evidence="1">
    <location>
        <begin position="6"/>
        <end position="23"/>
    </location>
</feature>
<evidence type="ECO:0000256" key="1">
    <source>
        <dbReference type="SAM" id="Phobius"/>
    </source>
</evidence>
<comment type="caution">
    <text evidence="2">The sequence shown here is derived from an EMBL/GenBank/DDBJ whole genome shotgun (WGS) entry which is preliminary data.</text>
</comment>
<evidence type="ECO:0000313" key="2">
    <source>
        <dbReference type="EMBL" id="MCW8346833.1"/>
    </source>
</evidence>
<keyword evidence="1" id="KW-1133">Transmembrane helix</keyword>
<evidence type="ECO:0000313" key="3">
    <source>
        <dbReference type="Proteomes" id="UP001155587"/>
    </source>
</evidence>
<dbReference type="PANTHER" id="PTHR40691:SF3">
    <property type="entry name" value="(NA+)-NQR MATURATION NQRM"/>
    <property type="match status" value="1"/>
</dbReference>
<keyword evidence="1" id="KW-0812">Transmembrane</keyword>